<keyword evidence="8 14" id="KW-0249">Electron transport</keyword>
<comment type="subunit">
    <text evidence="14">PSII is composed of 1 copy each of membrane proteins PsbA, PsbB, PsbC, PsbD, PsbE, PsbF, PsbH, PsbI, PsbJ, PsbK, PsbL, PsbM, PsbT, PsbX, PsbY, PsbZ, Psb30/Ycf12, peripheral proteins PsbO, CyanoQ (PsbQ), PsbU, PsbV and a large number of cofactors. It forms dimeric complexes.</text>
</comment>
<evidence type="ECO:0000256" key="8">
    <source>
        <dbReference type="ARBA" id="ARBA00022982"/>
    </source>
</evidence>
<comment type="similarity">
    <text evidence="2 14">Belongs to the cytochrome c family. PsbV subfamily.</text>
</comment>
<keyword evidence="12 14" id="KW-0604">Photosystem II</keyword>
<evidence type="ECO:0000256" key="11">
    <source>
        <dbReference type="ARBA" id="ARBA00023136"/>
    </source>
</evidence>
<name>A0A4D6WLJ0_9FLOR</name>
<evidence type="ECO:0000256" key="2">
    <source>
        <dbReference type="ARBA" id="ARBA00010433"/>
    </source>
</evidence>
<comment type="subcellular location">
    <subcellularLocation>
        <location evidence="14">Cellular thylakoid membrane</location>
        <topology evidence="14">Peripheral membrane protein</topology>
        <orientation evidence="14">Lumenal side</orientation>
    </subcellularLocation>
    <subcellularLocation>
        <location evidence="1">Membrane</location>
        <topology evidence="1">Peripheral membrane protein</topology>
    </subcellularLocation>
    <text evidence="14">Associated with photosystem II at the lumenal side of the thylakoid membrane.</text>
</comment>
<dbReference type="GO" id="GO:0019684">
    <property type="term" value="P:photosynthesis, light reaction"/>
    <property type="evidence" value="ECO:0007669"/>
    <property type="project" value="UniProtKB-UniRule"/>
</dbReference>
<evidence type="ECO:0000256" key="13">
    <source>
        <dbReference type="ARBA" id="ARBA00047008"/>
    </source>
</evidence>
<comment type="function">
    <text evidence="14">One of the extrinsic, lumenal subunits of photosystem II (PSII). PSII is a light-driven water plastoquinone oxidoreductase, using light energy to abstract electrons from H(2)O, generating a proton gradient subsequently used for ATP formation. The extrinsic proteins stabilize the structure of photosystem II oxygen-evolving complex (OEC), the ion environment of oxygen evolution and protect the OEC against heat-induced inactivation. Low-potential cytochrome c that plays a role in the OEC of PSII.</text>
</comment>
<protein>
    <submittedName>
        <fullName evidence="16">Photosystem II cytochrome c550</fullName>
    </submittedName>
</protein>
<keyword evidence="11 14" id="KW-0472">Membrane</keyword>
<sequence length="165" mass="18305" precursor="true">MIKKHIFLSCFSCFVLLNFILSPIQSIAIELDDNTRTVQLNESGKTTILTKNQAKRGRKLFNNNCAQCHNGGITKTNPNIGLEQESLSLATPSRDHIEGLVDYMKSPTSYDGTTSIAENHPSIKSADIFPKMRNLTDEDLSSIAGYILMQTNIASDKWGGGKIYY</sequence>
<reference evidence="16" key="2">
    <citation type="submission" date="2019-04" db="EMBL/GenBank/DDBJ databases">
        <authorList>
            <person name="Pasella M."/>
        </authorList>
    </citation>
    <scope>NUCLEOTIDE SEQUENCE</scope>
    <source>
        <strain evidence="16">PD2926</strain>
    </source>
</reference>
<evidence type="ECO:0000313" key="16">
    <source>
        <dbReference type="EMBL" id="QCI04814.1"/>
    </source>
</evidence>
<keyword evidence="16" id="KW-0934">Plastid</keyword>
<dbReference type="AlphaFoldDB" id="A0A4D6WLJ0"/>
<keyword evidence="5 14" id="KW-0349">Heme</keyword>
<evidence type="ECO:0000256" key="10">
    <source>
        <dbReference type="ARBA" id="ARBA00023078"/>
    </source>
</evidence>
<proteinExistence type="inferred from homology"/>
<keyword evidence="7 14" id="KW-0732">Signal</keyword>
<evidence type="ECO:0000256" key="1">
    <source>
        <dbReference type="ARBA" id="ARBA00004170"/>
    </source>
</evidence>
<feature type="signal peptide" evidence="14">
    <location>
        <begin position="1"/>
        <end position="26"/>
    </location>
</feature>
<dbReference type="EMBL" id="MK814615">
    <property type="protein sequence ID" value="QCI04814.1"/>
    <property type="molecule type" value="Genomic_DNA"/>
</dbReference>
<dbReference type="InterPro" id="IPR036909">
    <property type="entry name" value="Cyt_c-like_dom_sf"/>
</dbReference>
<dbReference type="Pfam" id="PF14495">
    <property type="entry name" value="Cytochrom_C550"/>
    <property type="match status" value="1"/>
</dbReference>
<evidence type="ECO:0000256" key="6">
    <source>
        <dbReference type="ARBA" id="ARBA00022723"/>
    </source>
</evidence>
<dbReference type="GO" id="GO:0009055">
    <property type="term" value="F:electron transfer activity"/>
    <property type="evidence" value="ECO:0007669"/>
    <property type="project" value="InterPro"/>
</dbReference>
<dbReference type="GO" id="GO:0005506">
    <property type="term" value="F:iron ion binding"/>
    <property type="evidence" value="ECO:0007669"/>
    <property type="project" value="InterPro"/>
</dbReference>
<evidence type="ECO:0000256" key="14">
    <source>
        <dbReference type="HAMAP-Rule" id="MF_01378"/>
    </source>
</evidence>
<dbReference type="InterPro" id="IPR016003">
    <property type="entry name" value="PsbV_cyt_c550-like"/>
</dbReference>
<comment type="cofactor">
    <cofactor evidence="14">
        <name>heme c</name>
        <dbReference type="ChEBI" id="CHEBI:61717"/>
    </cofactor>
    <text evidence="14">Binds 1 heme c group covalently per subunit.</text>
</comment>
<evidence type="ECO:0000256" key="12">
    <source>
        <dbReference type="ARBA" id="ARBA00023276"/>
    </source>
</evidence>
<feature type="chain" id="PRO_5020046633" evidence="14">
    <location>
        <begin position="27"/>
        <end position="165"/>
    </location>
</feature>
<dbReference type="Gene3D" id="1.10.760.10">
    <property type="entry name" value="Cytochrome c-like domain"/>
    <property type="match status" value="1"/>
</dbReference>
<evidence type="ECO:0000259" key="15">
    <source>
        <dbReference type="PROSITE" id="PS51007"/>
    </source>
</evidence>
<dbReference type="InterPro" id="IPR029490">
    <property type="entry name" value="Cytochrom_C550"/>
</dbReference>
<dbReference type="NCBIfam" id="TIGR03045">
    <property type="entry name" value="PS_II_C550"/>
    <property type="match status" value="1"/>
</dbReference>
<keyword evidence="6 14" id="KW-0479">Metal-binding</keyword>
<evidence type="ECO:0000256" key="9">
    <source>
        <dbReference type="ARBA" id="ARBA00023004"/>
    </source>
</evidence>
<dbReference type="PIRSF" id="PIRSF005890">
    <property type="entry name" value="Phot_II_cyt_c550"/>
    <property type="match status" value="1"/>
</dbReference>
<dbReference type="HAMAP" id="MF_01378">
    <property type="entry name" value="PSII_Cyt550"/>
    <property type="match status" value="1"/>
</dbReference>
<gene>
    <name evidence="14 16" type="primary">psbV</name>
</gene>
<dbReference type="GO" id="GO:0042651">
    <property type="term" value="C:thylakoid membrane"/>
    <property type="evidence" value="ECO:0007669"/>
    <property type="project" value="UniProtKB-UniRule"/>
</dbReference>
<dbReference type="SUPFAM" id="SSF46626">
    <property type="entry name" value="Cytochrome c"/>
    <property type="match status" value="1"/>
</dbReference>
<feature type="binding site" description="axial binding residue" evidence="14">
    <location>
        <position position="120"/>
    </location>
    <ligand>
        <name>heme c</name>
        <dbReference type="ChEBI" id="CHEBI:61717"/>
    </ligand>
    <ligandPart>
        <name>Fe</name>
        <dbReference type="ChEBI" id="CHEBI:18248"/>
    </ligandPart>
</feature>
<keyword evidence="3 14" id="KW-0813">Transport</keyword>
<feature type="binding site" description="covalent" evidence="14">
    <location>
        <position position="65"/>
    </location>
    <ligand>
        <name>heme c</name>
        <dbReference type="ChEBI" id="CHEBI:61717"/>
    </ligand>
</feature>
<evidence type="ECO:0000256" key="5">
    <source>
        <dbReference type="ARBA" id="ARBA00022617"/>
    </source>
</evidence>
<evidence type="ECO:0000256" key="7">
    <source>
        <dbReference type="ARBA" id="ARBA00022729"/>
    </source>
</evidence>
<keyword evidence="10 14" id="KW-0793">Thylakoid</keyword>
<evidence type="ECO:0000256" key="4">
    <source>
        <dbReference type="ARBA" id="ARBA00022531"/>
    </source>
</evidence>
<dbReference type="PROSITE" id="PS51007">
    <property type="entry name" value="CYTC"/>
    <property type="match status" value="1"/>
</dbReference>
<dbReference type="GO" id="GO:0009523">
    <property type="term" value="C:photosystem II"/>
    <property type="evidence" value="ECO:0007669"/>
    <property type="project" value="UniProtKB-KW"/>
</dbReference>
<evidence type="ECO:0000256" key="3">
    <source>
        <dbReference type="ARBA" id="ARBA00022448"/>
    </source>
</evidence>
<dbReference type="GO" id="GO:0022904">
    <property type="term" value="P:respiratory electron transport chain"/>
    <property type="evidence" value="ECO:0007669"/>
    <property type="project" value="InterPro"/>
</dbReference>
<feature type="domain" description="Cytochrome c" evidence="15">
    <location>
        <begin position="52"/>
        <end position="151"/>
    </location>
</feature>
<dbReference type="InterPro" id="IPR009056">
    <property type="entry name" value="Cyt_c-like_dom"/>
</dbReference>
<geneLocation type="plastid" evidence="16"/>
<comment type="subunit">
    <text evidence="13">PSII is composed of 1 copy each of membrane proteins PsbA, PsbB, PsbC, PsbD, PsbE, PsbF, PsbH, PsbI, PsbJ, PsbK, PsbL, PsbM, PsbT, PsbY, PsbZ, Psb30/Ycf12, at least 3 peripheral proteins of the oxygen-evolving complex and a large number of cofactors. It forms dimeric complexes. The extrinsic subunits in red algae are PsbO (OEC33), PsbQ', cytochrome c-550 and PsbU.</text>
</comment>
<accession>A0A4D6WLJ0</accession>
<organism evidence="16">
    <name type="scientific">Bornetia secundiflora</name>
    <dbReference type="NCBI Taxonomy" id="2575637"/>
    <lineage>
        <taxon>Eukaryota</taxon>
        <taxon>Rhodophyta</taxon>
        <taxon>Florideophyceae</taxon>
        <taxon>Rhodymeniophycidae</taxon>
        <taxon>Ceramiales</taxon>
        <taxon>Wrangeliaceae</taxon>
        <taxon>Bornetia</taxon>
    </lineage>
</organism>
<dbReference type="InterPro" id="IPR017851">
    <property type="entry name" value="PsbV_cyt_c550"/>
</dbReference>
<feature type="binding site" description="axial binding residue" evidence="14">
    <location>
        <position position="69"/>
    </location>
    <ligand>
        <name>heme c</name>
        <dbReference type="ChEBI" id="CHEBI:61717"/>
    </ligand>
    <ligandPart>
        <name>Fe</name>
        <dbReference type="ChEBI" id="CHEBI:18248"/>
    </ligandPart>
</feature>
<keyword evidence="4 14" id="KW-0602">Photosynthesis</keyword>
<dbReference type="GO" id="GO:0020037">
    <property type="term" value="F:heme binding"/>
    <property type="evidence" value="ECO:0007669"/>
    <property type="project" value="InterPro"/>
</dbReference>
<feature type="binding site" description="covalent" evidence="14">
    <location>
        <position position="68"/>
    </location>
    <ligand>
        <name>heme c</name>
        <dbReference type="ChEBI" id="CHEBI:61717"/>
    </ligand>
</feature>
<keyword evidence="9 14" id="KW-0408">Iron</keyword>
<reference evidence="16" key="1">
    <citation type="journal article" date="2019" name="Mol. Phylogenet. Evol.">
        <title>Morphological evolution and classification of the red algal order Ceramiales inferred using plastid phylogenomics.</title>
        <authorList>
            <person name="Diaz-Tapia P."/>
            <person name="Pasella M.M."/>
            <person name="Verbruggen H."/>
            <person name="Maggs C.A."/>
        </authorList>
    </citation>
    <scope>NUCLEOTIDE SEQUENCE</scope>
    <source>
        <strain evidence="16">PD2926</strain>
    </source>
</reference>